<accession>A0A6I4V3X0</accession>
<organism evidence="2 3">
    <name type="scientific">Pontixanthobacter luteolus</name>
    <dbReference type="NCBI Taxonomy" id="295089"/>
    <lineage>
        <taxon>Bacteria</taxon>
        <taxon>Pseudomonadati</taxon>
        <taxon>Pseudomonadota</taxon>
        <taxon>Alphaproteobacteria</taxon>
        <taxon>Sphingomonadales</taxon>
        <taxon>Erythrobacteraceae</taxon>
        <taxon>Pontixanthobacter</taxon>
    </lineage>
</organism>
<dbReference type="EMBL" id="WTYP01000002">
    <property type="protein sequence ID" value="MXP47786.1"/>
    <property type="molecule type" value="Genomic_DNA"/>
</dbReference>
<evidence type="ECO:0000256" key="1">
    <source>
        <dbReference type="SAM" id="MobiDB-lite"/>
    </source>
</evidence>
<proteinExistence type="predicted"/>
<dbReference type="OrthoDB" id="7433155at2"/>
<dbReference type="AlphaFoldDB" id="A0A6I4V3X0"/>
<name>A0A6I4V3X0_9SPHN</name>
<reference evidence="2 3" key="1">
    <citation type="submission" date="2019-12" db="EMBL/GenBank/DDBJ databases">
        <title>Genomic-based taxomic classification of the family Erythrobacteraceae.</title>
        <authorList>
            <person name="Xu L."/>
        </authorList>
    </citation>
    <scope>NUCLEOTIDE SEQUENCE [LARGE SCALE GENOMIC DNA]</scope>
    <source>
        <strain evidence="2 3">SW-109</strain>
    </source>
</reference>
<keyword evidence="3" id="KW-1185">Reference proteome</keyword>
<protein>
    <submittedName>
        <fullName evidence="2">Uncharacterized protein</fullName>
    </submittedName>
</protein>
<feature type="compositionally biased region" description="Basic and acidic residues" evidence="1">
    <location>
        <begin position="109"/>
        <end position="128"/>
    </location>
</feature>
<comment type="caution">
    <text evidence="2">The sequence shown here is derived from an EMBL/GenBank/DDBJ whole genome shotgun (WGS) entry which is preliminary data.</text>
</comment>
<dbReference type="RefSeq" id="WP_160731041.1">
    <property type="nucleotide sequence ID" value="NZ_WTYP01000002.1"/>
</dbReference>
<evidence type="ECO:0000313" key="2">
    <source>
        <dbReference type="EMBL" id="MXP47786.1"/>
    </source>
</evidence>
<sequence>MILASLSLALAGEAFDPGTYYDHPSRREMRARVEACGFDQVAVVKNKAKREVVRVRDTEASDEELRCAASLIDKTFYGDEFSPELAPRFAKLRAEIARPRQVATARIQFAKEPERGPPPERKPGESDMEIAKRVETFCGPEATDIFVEEAGLVEVSAQWLAAQPGTFEGIMQMGDTIGCVAQASFIADFEFSMPQSAEKLAPL</sequence>
<dbReference type="Proteomes" id="UP000471435">
    <property type="component" value="Unassembled WGS sequence"/>
</dbReference>
<feature type="region of interest" description="Disordered" evidence="1">
    <location>
        <begin position="107"/>
        <end position="128"/>
    </location>
</feature>
<evidence type="ECO:0000313" key="3">
    <source>
        <dbReference type="Proteomes" id="UP000471435"/>
    </source>
</evidence>
<gene>
    <name evidence="2" type="ORF">GRI43_10370</name>
</gene>